<sequence>MLRALTSRCTGNPTYAGQQTSVPEDMTDCAAVGSSRDQIRAAELQAFTH</sequence>
<evidence type="ECO:0000256" key="1">
    <source>
        <dbReference type="SAM" id="MobiDB-lite"/>
    </source>
</evidence>
<accession>A0A7W7VLI0</accession>
<reference evidence="2 3" key="1">
    <citation type="submission" date="2020-08" db="EMBL/GenBank/DDBJ databases">
        <title>Genomic Encyclopedia of Type Strains, Phase III (KMG-III): the genomes of soil and plant-associated and newly described type strains.</title>
        <authorList>
            <person name="Whitman W."/>
        </authorList>
    </citation>
    <scope>NUCLEOTIDE SEQUENCE [LARGE SCALE GENOMIC DNA]</scope>
    <source>
        <strain evidence="2 3">CECT 8840</strain>
    </source>
</reference>
<dbReference type="EMBL" id="JACHJP010000002">
    <property type="protein sequence ID" value="MBB4914791.1"/>
    <property type="molecule type" value="Genomic_DNA"/>
</dbReference>
<feature type="region of interest" description="Disordered" evidence="1">
    <location>
        <begin position="1"/>
        <end position="21"/>
    </location>
</feature>
<proteinExistence type="predicted"/>
<dbReference type="RefSeq" id="WP_184713545.1">
    <property type="nucleotide sequence ID" value="NZ_JACHJP010000002.1"/>
</dbReference>
<comment type="caution">
    <text evidence="2">The sequence shown here is derived from an EMBL/GenBank/DDBJ whole genome shotgun (WGS) entry which is preliminary data.</text>
</comment>
<dbReference type="Proteomes" id="UP000552644">
    <property type="component" value="Unassembled WGS sequence"/>
</dbReference>
<name>A0A7W7VLI0_9ACTN</name>
<gene>
    <name evidence="2" type="ORF">FHS44_001876</name>
</gene>
<feature type="compositionally biased region" description="Polar residues" evidence="1">
    <location>
        <begin position="7"/>
        <end position="21"/>
    </location>
</feature>
<dbReference type="AlphaFoldDB" id="A0A7W7VLI0"/>
<protein>
    <submittedName>
        <fullName evidence="2">Uncharacterized protein</fullName>
    </submittedName>
</protein>
<keyword evidence="3" id="KW-1185">Reference proteome</keyword>
<evidence type="ECO:0000313" key="3">
    <source>
        <dbReference type="Proteomes" id="UP000552644"/>
    </source>
</evidence>
<organism evidence="2 3">
    <name type="scientific">Streptosporangium saharense</name>
    <dbReference type="NCBI Taxonomy" id="1706840"/>
    <lineage>
        <taxon>Bacteria</taxon>
        <taxon>Bacillati</taxon>
        <taxon>Actinomycetota</taxon>
        <taxon>Actinomycetes</taxon>
        <taxon>Streptosporangiales</taxon>
        <taxon>Streptosporangiaceae</taxon>
        <taxon>Streptosporangium</taxon>
    </lineage>
</organism>
<evidence type="ECO:0000313" key="2">
    <source>
        <dbReference type="EMBL" id="MBB4914791.1"/>
    </source>
</evidence>